<dbReference type="SUPFAM" id="SSF48452">
    <property type="entry name" value="TPR-like"/>
    <property type="match status" value="1"/>
</dbReference>
<feature type="compositionally biased region" description="Low complexity" evidence="1">
    <location>
        <begin position="123"/>
        <end position="146"/>
    </location>
</feature>
<sequence>MSLHETGQKPEGGADDILSMATRALRDQCDRRDPNAGARINPATTRSRVMMSLRQQERRRTAAVYILLPAAAVLVASTAWAAANGRLPTVMKTLGEKLGFVQAPATSMPAPQPLPATDVKAHAATSVAEEAPAPPSTEAAVTAPAEMPATPPKPHASVSPSPSARPFDERGEKLYEAAHRAHFTDRNWSAALAAWDRYLAASPHGRFVPEARYNRAIALLRLDRRDEAVRELTPFAEGKYGGYRQEEARGLIEAMQK</sequence>
<evidence type="ECO:0000256" key="2">
    <source>
        <dbReference type="SAM" id="Phobius"/>
    </source>
</evidence>
<evidence type="ECO:0000313" key="3">
    <source>
        <dbReference type="EMBL" id="WXB03882.1"/>
    </source>
</evidence>
<evidence type="ECO:0000313" key="4">
    <source>
        <dbReference type="Proteomes" id="UP001374803"/>
    </source>
</evidence>
<organism evidence="3 4">
    <name type="scientific">Pendulispora rubella</name>
    <dbReference type="NCBI Taxonomy" id="2741070"/>
    <lineage>
        <taxon>Bacteria</taxon>
        <taxon>Pseudomonadati</taxon>
        <taxon>Myxococcota</taxon>
        <taxon>Myxococcia</taxon>
        <taxon>Myxococcales</taxon>
        <taxon>Sorangiineae</taxon>
        <taxon>Pendulisporaceae</taxon>
        <taxon>Pendulispora</taxon>
    </lineage>
</organism>
<evidence type="ECO:0008006" key="5">
    <source>
        <dbReference type="Google" id="ProtNLM"/>
    </source>
</evidence>
<evidence type="ECO:0000256" key="1">
    <source>
        <dbReference type="SAM" id="MobiDB-lite"/>
    </source>
</evidence>
<feature type="transmembrane region" description="Helical" evidence="2">
    <location>
        <begin position="62"/>
        <end position="83"/>
    </location>
</feature>
<protein>
    <recommendedName>
        <fullName evidence="5">Tetratricopeptide repeat protein</fullName>
    </recommendedName>
</protein>
<keyword evidence="2" id="KW-0812">Transmembrane</keyword>
<proteinExistence type="predicted"/>
<name>A0ABZ2L5I3_9BACT</name>
<dbReference type="InterPro" id="IPR011990">
    <property type="entry name" value="TPR-like_helical_dom_sf"/>
</dbReference>
<dbReference type="RefSeq" id="WP_394833517.1">
    <property type="nucleotide sequence ID" value="NZ_CP089929.1"/>
</dbReference>
<keyword evidence="2" id="KW-0472">Membrane</keyword>
<dbReference type="EMBL" id="CP089983">
    <property type="protein sequence ID" value="WXB03882.1"/>
    <property type="molecule type" value="Genomic_DNA"/>
</dbReference>
<accession>A0ABZ2L5I3</accession>
<reference evidence="3" key="1">
    <citation type="submission" date="2021-12" db="EMBL/GenBank/DDBJ databases">
        <title>Discovery of the Pendulisporaceae a myxobacterial family with distinct sporulation behavior and unique specialized metabolism.</title>
        <authorList>
            <person name="Garcia R."/>
            <person name="Popoff A."/>
            <person name="Bader C.D."/>
            <person name="Loehr J."/>
            <person name="Walesch S."/>
            <person name="Walt C."/>
            <person name="Boldt J."/>
            <person name="Bunk B."/>
            <person name="Haeckl F.J.F.P.J."/>
            <person name="Gunesch A.P."/>
            <person name="Birkelbach J."/>
            <person name="Nuebel U."/>
            <person name="Pietschmann T."/>
            <person name="Bach T."/>
            <person name="Mueller R."/>
        </authorList>
    </citation>
    <scope>NUCLEOTIDE SEQUENCE</scope>
    <source>
        <strain evidence="3">MSr11367</strain>
    </source>
</reference>
<keyword evidence="4" id="KW-1185">Reference proteome</keyword>
<dbReference type="Proteomes" id="UP001374803">
    <property type="component" value="Chromosome"/>
</dbReference>
<dbReference type="Gene3D" id="1.25.40.10">
    <property type="entry name" value="Tetratricopeptide repeat domain"/>
    <property type="match status" value="1"/>
</dbReference>
<keyword evidence="2" id="KW-1133">Transmembrane helix</keyword>
<feature type="region of interest" description="Disordered" evidence="1">
    <location>
        <begin position="105"/>
        <end position="168"/>
    </location>
</feature>
<gene>
    <name evidence="3" type="ORF">LVJ94_44120</name>
</gene>